<protein>
    <submittedName>
        <fullName evidence="4">Uncharacterized protein</fullName>
    </submittedName>
</protein>
<feature type="compositionally biased region" description="Pro residues" evidence="3">
    <location>
        <begin position="32"/>
        <end position="64"/>
    </location>
</feature>
<dbReference type="AlphaFoldDB" id="A0A1X6P8U3"/>
<dbReference type="GO" id="GO:0016491">
    <property type="term" value="F:oxidoreductase activity"/>
    <property type="evidence" value="ECO:0007669"/>
    <property type="project" value="UniProtKB-KW"/>
</dbReference>
<feature type="compositionally biased region" description="Basic residues" evidence="3">
    <location>
        <begin position="82"/>
        <end position="92"/>
    </location>
</feature>
<dbReference type="EMBL" id="KV918845">
    <property type="protein sequence ID" value="OSX77156.1"/>
    <property type="molecule type" value="Genomic_DNA"/>
</dbReference>
<dbReference type="SUPFAM" id="SSF51735">
    <property type="entry name" value="NAD(P)-binding Rossmann-fold domains"/>
    <property type="match status" value="1"/>
</dbReference>
<name>A0A1X6P8U3_PORUM</name>
<dbReference type="InterPro" id="IPR036291">
    <property type="entry name" value="NAD(P)-bd_dom_sf"/>
</dbReference>
<dbReference type="Gene3D" id="3.40.50.720">
    <property type="entry name" value="NAD(P)-binding Rossmann-like Domain"/>
    <property type="match status" value="1"/>
</dbReference>
<keyword evidence="5" id="KW-1185">Reference proteome</keyword>
<accession>A0A1X6P8U3</accession>
<feature type="region of interest" description="Disordered" evidence="3">
    <location>
        <begin position="22"/>
        <end position="170"/>
    </location>
</feature>
<gene>
    <name evidence="4" type="ORF">BU14_0159s0011</name>
</gene>
<reference evidence="4 5" key="1">
    <citation type="submission" date="2017-03" db="EMBL/GenBank/DDBJ databases">
        <title>WGS assembly of Porphyra umbilicalis.</title>
        <authorList>
            <person name="Brawley S.H."/>
            <person name="Blouin N.A."/>
            <person name="Ficko-Blean E."/>
            <person name="Wheeler G.L."/>
            <person name="Lohr M."/>
            <person name="Goodson H.V."/>
            <person name="Jenkins J.W."/>
            <person name="Blaby-Haas C.E."/>
            <person name="Helliwell K.E."/>
            <person name="Chan C."/>
            <person name="Marriage T."/>
            <person name="Bhattacharya D."/>
            <person name="Klein A.S."/>
            <person name="Badis Y."/>
            <person name="Brodie J."/>
            <person name="Cao Y."/>
            <person name="Collen J."/>
            <person name="Dittami S.M."/>
            <person name="Gachon C.M."/>
            <person name="Green B.R."/>
            <person name="Karpowicz S."/>
            <person name="Kim J.W."/>
            <person name="Kudahl U."/>
            <person name="Lin S."/>
            <person name="Michel G."/>
            <person name="Mittag M."/>
            <person name="Olson B.J."/>
            <person name="Pangilinan J."/>
            <person name="Peng Y."/>
            <person name="Qiu H."/>
            <person name="Shu S."/>
            <person name="Singer J.T."/>
            <person name="Smith A.G."/>
            <person name="Sprecher B.N."/>
            <person name="Wagner V."/>
            <person name="Wang W."/>
            <person name="Wang Z.-Y."/>
            <person name="Yan J."/>
            <person name="Yarish C."/>
            <person name="Zoeuner-Riek S."/>
            <person name="Zhuang Y."/>
            <person name="Zou Y."/>
            <person name="Lindquist E.A."/>
            <person name="Grimwood J."/>
            <person name="Barry K."/>
            <person name="Rokhsar D.S."/>
            <person name="Schmutz J."/>
            <person name="Stiller J.W."/>
            <person name="Grossman A.R."/>
            <person name="Prochnik S.E."/>
        </authorList>
    </citation>
    <scope>NUCLEOTIDE SEQUENCE [LARGE SCALE GENOMIC DNA]</scope>
    <source>
        <strain evidence="4">4086291</strain>
    </source>
</reference>
<evidence type="ECO:0000256" key="1">
    <source>
        <dbReference type="ARBA" id="ARBA00006484"/>
    </source>
</evidence>
<dbReference type="Proteomes" id="UP000218209">
    <property type="component" value="Unassembled WGS sequence"/>
</dbReference>
<sequence>MSAAFLPPATLLLRRPRLAGAVGSLRPTPLRASPPSPPSHAPPGGGGPPPPPRARRWPPPPNPPRARGGHPPRDARPPRPPPHPHRPHHRGVWGHWRGDGGRPRAALPRLDAPPRGGAGRWQGPRPAARAGGGPRRHAPRRPDGARAGGARVDRVGGGGRGGGAGGAQRAGGGGGLDLFVANAGVMACPQATTDDGFEKQMAINHLSHAAMTRTLLPALRAGGKSADGTPAGPGRAVFVSSTAALLSSRYTELHVPNVRTSPDAAPFASYKRWVQYSESKLANAVWAAGVAARERAAASGVTAVSVHPGVVATELGRYLLPGFLADKMGSPPAGLGAVAVKVLGLKTPPEGAVTSVRAAVVGAGDLDNGAYFIDSANKSSMLKMLGDPAAVDAFYDETLAAVDSALAA</sequence>
<evidence type="ECO:0000313" key="5">
    <source>
        <dbReference type="Proteomes" id="UP000218209"/>
    </source>
</evidence>
<feature type="compositionally biased region" description="Gly residues" evidence="3">
    <location>
        <begin position="155"/>
        <end position="170"/>
    </location>
</feature>
<dbReference type="PANTHER" id="PTHR24320">
    <property type="entry name" value="RETINOL DEHYDROGENASE"/>
    <property type="match status" value="1"/>
</dbReference>
<evidence type="ECO:0000256" key="3">
    <source>
        <dbReference type="SAM" id="MobiDB-lite"/>
    </source>
</evidence>
<comment type="similarity">
    <text evidence="1">Belongs to the short-chain dehydrogenases/reductases (SDR) family.</text>
</comment>
<dbReference type="OrthoDB" id="3198at2759"/>
<feature type="compositionally biased region" description="Low complexity" evidence="3">
    <location>
        <begin position="103"/>
        <end position="129"/>
    </location>
</feature>
<evidence type="ECO:0000256" key="2">
    <source>
        <dbReference type="ARBA" id="ARBA00023002"/>
    </source>
</evidence>
<keyword evidence="2" id="KW-0560">Oxidoreductase</keyword>
<feature type="compositionally biased region" description="Low complexity" evidence="3">
    <location>
        <begin position="22"/>
        <end position="31"/>
    </location>
</feature>
<evidence type="ECO:0000313" key="4">
    <source>
        <dbReference type="EMBL" id="OSX77156.1"/>
    </source>
</evidence>
<proteinExistence type="inferred from homology"/>
<organism evidence="4 5">
    <name type="scientific">Porphyra umbilicalis</name>
    <name type="common">Purple laver</name>
    <name type="synonym">Red alga</name>
    <dbReference type="NCBI Taxonomy" id="2786"/>
    <lineage>
        <taxon>Eukaryota</taxon>
        <taxon>Rhodophyta</taxon>
        <taxon>Bangiophyceae</taxon>
        <taxon>Bangiales</taxon>
        <taxon>Bangiaceae</taxon>
        <taxon>Porphyra</taxon>
    </lineage>
</organism>
<dbReference type="PANTHER" id="PTHR24320:SF148">
    <property type="entry name" value="NAD(P)-BINDING ROSSMANN-FOLD SUPERFAMILY PROTEIN"/>
    <property type="match status" value="1"/>
</dbReference>